<dbReference type="HOGENOM" id="CLU_000134_18_1_12"/>
<evidence type="ECO:0000256" key="2">
    <source>
        <dbReference type="ARBA" id="ARBA00023043"/>
    </source>
</evidence>
<dbReference type="EMBL" id="CP002959">
    <property type="protein sequence ID" value="AFM13971.1"/>
    <property type="molecule type" value="Genomic_DNA"/>
</dbReference>
<name>I4B9L4_TURPD</name>
<dbReference type="KEGG" id="tpx:Turpa_3333"/>
<gene>
    <name evidence="4" type="ordered locus">Turpa_3333</name>
</gene>
<dbReference type="Pfam" id="PF00023">
    <property type="entry name" value="Ank"/>
    <property type="match status" value="1"/>
</dbReference>
<keyword evidence="5" id="KW-1185">Reference proteome</keyword>
<accession>I4B9L4</accession>
<dbReference type="PANTHER" id="PTHR24198:SF165">
    <property type="entry name" value="ANKYRIN REPEAT-CONTAINING PROTEIN-RELATED"/>
    <property type="match status" value="1"/>
</dbReference>
<dbReference type="PROSITE" id="PS50297">
    <property type="entry name" value="ANK_REP_REGION"/>
    <property type="match status" value="2"/>
</dbReference>
<dbReference type="InterPro" id="IPR002110">
    <property type="entry name" value="Ankyrin_rpt"/>
</dbReference>
<reference evidence="4 5" key="1">
    <citation type="submission" date="2012-06" db="EMBL/GenBank/DDBJ databases">
        <title>The complete chromosome of genome of Turneriella parva DSM 21527.</title>
        <authorList>
            <consortium name="US DOE Joint Genome Institute (JGI-PGF)"/>
            <person name="Lucas S."/>
            <person name="Han J."/>
            <person name="Lapidus A."/>
            <person name="Bruce D."/>
            <person name="Goodwin L."/>
            <person name="Pitluck S."/>
            <person name="Peters L."/>
            <person name="Kyrpides N."/>
            <person name="Mavromatis K."/>
            <person name="Ivanova N."/>
            <person name="Mikhailova N."/>
            <person name="Chertkov O."/>
            <person name="Detter J.C."/>
            <person name="Tapia R."/>
            <person name="Han C."/>
            <person name="Land M."/>
            <person name="Hauser L."/>
            <person name="Markowitz V."/>
            <person name="Cheng J.-F."/>
            <person name="Hugenholtz P."/>
            <person name="Woyke T."/>
            <person name="Wu D."/>
            <person name="Gronow S."/>
            <person name="Wellnitz S."/>
            <person name="Brambilla E."/>
            <person name="Klenk H.-P."/>
            <person name="Eisen J.A."/>
        </authorList>
    </citation>
    <scope>NUCLEOTIDE SEQUENCE [LARGE SCALE GENOMIC DNA]</scope>
    <source>
        <strain evidence="5">ATCC BAA-1111 / DSM 21527 / NCTC 11395 / H</strain>
    </source>
</reference>
<dbReference type="PROSITE" id="PS50088">
    <property type="entry name" value="ANK_REPEAT"/>
    <property type="match status" value="3"/>
</dbReference>
<dbReference type="Proteomes" id="UP000006048">
    <property type="component" value="Chromosome"/>
</dbReference>
<evidence type="ECO:0000313" key="5">
    <source>
        <dbReference type="Proteomes" id="UP000006048"/>
    </source>
</evidence>
<sequence>MMKLPIAVFLVGAISAVATEEIIKAVESGNSTEVKRILALKVSPNILGTTENFPTPAPLLSIAAFNGDSAIVELLLAAGADINKSSESGENAVFWPATLGHTGTVKILIKKGINVNTTIRINDISALHSSSGEGHAEIVKMLVKAGAELDGQDATGKTALMAAAIGCRKSVVEILISAKADLNIQSKMKGTALTMARDYCKNKQIGSEIVNLLKTAGAR</sequence>
<dbReference type="OrthoDB" id="342257at2"/>
<dbReference type="AlphaFoldDB" id="I4B9L4"/>
<proteinExistence type="predicted"/>
<dbReference type="InterPro" id="IPR036770">
    <property type="entry name" value="Ankyrin_rpt-contain_sf"/>
</dbReference>
<keyword evidence="1" id="KW-0677">Repeat</keyword>
<dbReference type="PANTHER" id="PTHR24198">
    <property type="entry name" value="ANKYRIN REPEAT AND PROTEIN KINASE DOMAIN-CONTAINING PROTEIN"/>
    <property type="match status" value="1"/>
</dbReference>
<organism evidence="4 5">
    <name type="scientific">Turneriella parva (strain ATCC BAA-1111 / DSM 21527 / NCTC 11395 / H)</name>
    <name type="common">Leptospira parva</name>
    <dbReference type="NCBI Taxonomy" id="869212"/>
    <lineage>
        <taxon>Bacteria</taxon>
        <taxon>Pseudomonadati</taxon>
        <taxon>Spirochaetota</taxon>
        <taxon>Spirochaetia</taxon>
        <taxon>Leptospirales</taxon>
        <taxon>Leptospiraceae</taxon>
        <taxon>Turneriella</taxon>
    </lineage>
</organism>
<dbReference type="RefSeq" id="WP_014804470.1">
    <property type="nucleotide sequence ID" value="NC_018020.1"/>
</dbReference>
<feature type="repeat" description="ANK" evidence="3">
    <location>
        <begin position="122"/>
        <end position="154"/>
    </location>
</feature>
<protein>
    <submittedName>
        <fullName evidence="4">Ankyrin</fullName>
    </submittedName>
</protein>
<evidence type="ECO:0000313" key="4">
    <source>
        <dbReference type="EMBL" id="AFM13971.1"/>
    </source>
</evidence>
<dbReference type="SUPFAM" id="SSF48403">
    <property type="entry name" value="Ankyrin repeat"/>
    <property type="match status" value="1"/>
</dbReference>
<dbReference type="Pfam" id="PF12796">
    <property type="entry name" value="Ank_2"/>
    <property type="match status" value="1"/>
</dbReference>
<dbReference type="Gene3D" id="1.25.40.20">
    <property type="entry name" value="Ankyrin repeat-containing domain"/>
    <property type="match status" value="2"/>
</dbReference>
<feature type="repeat" description="ANK" evidence="3">
    <location>
        <begin position="60"/>
        <end position="87"/>
    </location>
</feature>
<feature type="repeat" description="ANK" evidence="3">
    <location>
        <begin position="155"/>
        <end position="187"/>
    </location>
</feature>
<dbReference type="STRING" id="869212.Turpa_3333"/>
<evidence type="ECO:0000256" key="3">
    <source>
        <dbReference type="PROSITE-ProRule" id="PRU00023"/>
    </source>
</evidence>
<keyword evidence="2 3" id="KW-0040">ANK repeat</keyword>
<dbReference type="SMART" id="SM00248">
    <property type="entry name" value="ANK"/>
    <property type="match status" value="4"/>
</dbReference>
<evidence type="ECO:0000256" key="1">
    <source>
        <dbReference type="ARBA" id="ARBA00022737"/>
    </source>
</evidence>